<feature type="signal peptide" evidence="12">
    <location>
        <begin position="1"/>
        <end position="39"/>
    </location>
</feature>
<dbReference type="PANTHER" id="PTHR42801:SF4">
    <property type="entry name" value="AHPC_TSA FAMILY PROTEIN"/>
    <property type="match status" value="1"/>
</dbReference>
<dbReference type="GO" id="GO:0005737">
    <property type="term" value="C:cytoplasm"/>
    <property type="evidence" value="ECO:0007669"/>
    <property type="project" value="TreeGrafter"/>
</dbReference>
<dbReference type="OrthoDB" id="5572803at2"/>
<feature type="domain" description="Thioredoxin" evidence="13">
    <location>
        <begin position="41"/>
        <end position="191"/>
    </location>
</feature>
<keyword evidence="7" id="KW-0676">Redox-active center</keyword>
<evidence type="ECO:0000256" key="12">
    <source>
        <dbReference type="SAM" id="SignalP"/>
    </source>
</evidence>
<keyword evidence="4" id="KW-0049">Antioxidant</keyword>
<evidence type="ECO:0000313" key="16">
    <source>
        <dbReference type="Proteomes" id="UP000078558"/>
    </source>
</evidence>
<dbReference type="InterPro" id="IPR000866">
    <property type="entry name" value="AhpC/TSA"/>
</dbReference>
<keyword evidence="3" id="KW-0575">Peroxidase</keyword>
<dbReference type="AlphaFoldDB" id="A0A1C3JX32"/>
<reference evidence="15 16" key="2">
    <citation type="submission" date="2017-08" db="EMBL/GenBank/DDBJ databases">
        <authorList>
            <person name="de Groot N.N."/>
        </authorList>
    </citation>
    <scope>NUCLEOTIDE SEQUENCE [LARGE SCALE GENOMIC DNA]</scope>
    <source>
        <strain evidence="15">Orrdi1</strain>
    </source>
</reference>
<dbReference type="InterPro" id="IPR013766">
    <property type="entry name" value="Thioredoxin_domain"/>
</dbReference>
<evidence type="ECO:0000256" key="1">
    <source>
        <dbReference type="ARBA" id="ARBA00003330"/>
    </source>
</evidence>
<keyword evidence="16" id="KW-1185">Reference proteome</keyword>
<gene>
    <name evidence="14" type="ORF">ODI_01205</name>
    <name evidence="15" type="ORF">ODI_R2239</name>
</gene>
<comment type="function">
    <text evidence="1">Thiol-specific peroxidase that catalyzes the reduction of hydrogen peroxide and organic hydroperoxides to water and alcohols, respectively. Plays a role in cell protection against oxidative stress by detoxifying peroxides and as sensor of hydrogen peroxide-mediated signaling events.</text>
</comment>
<dbReference type="Pfam" id="PF00578">
    <property type="entry name" value="AhpC-TSA"/>
    <property type="match status" value="1"/>
</dbReference>
<dbReference type="InterPro" id="IPR006311">
    <property type="entry name" value="TAT_signal"/>
</dbReference>
<dbReference type="STRING" id="1851544.ODI_01205"/>
<feature type="chain" id="PRO_5015062440" description="thioredoxin-dependent peroxiredoxin" evidence="12">
    <location>
        <begin position="40"/>
        <end position="206"/>
    </location>
</feature>
<comment type="similarity">
    <text evidence="9">Belongs to the peroxiredoxin family. BCP/PrxQ subfamily.</text>
</comment>
<dbReference type="SUPFAM" id="SSF52833">
    <property type="entry name" value="Thioredoxin-like"/>
    <property type="match status" value="1"/>
</dbReference>
<dbReference type="RefSeq" id="WP_067749369.1">
    <property type="nucleotide sequence ID" value="NZ_LT907988.1"/>
</dbReference>
<comment type="catalytic activity">
    <reaction evidence="11">
        <text>a hydroperoxide + [thioredoxin]-dithiol = an alcohol + [thioredoxin]-disulfide + H2O</text>
        <dbReference type="Rhea" id="RHEA:62620"/>
        <dbReference type="Rhea" id="RHEA-COMP:10698"/>
        <dbReference type="Rhea" id="RHEA-COMP:10700"/>
        <dbReference type="ChEBI" id="CHEBI:15377"/>
        <dbReference type="ChEBI" id="CHEBI:29950"/>
        <dbReference type="ChEBI" id="CHEBI:30879"/>
        <dbReference type="ChEBI" id="CHEBI:35924"/>
        <dbReference type="ChEBI" id="CHEBI:50058"/>
        <dbReference type="EC" id="1.11.1.24"/>
    </reaction>
</comment>
<dbReference type="PROSITE" id="PS51318">
    <property type="entry name" value="TAT"/>
    <property type="match status" value="1"/>
</dbReference>
<dbReference type="GO" id="GO:0008379">
    <property type="term" value="F:thioredoxin peroxidase activity"/>
    <property type="evidence" value="ECO:0007669"/>
    <property type="project" value="TreeGrafter"/>
</dbReference>
<evidence type="ECO:0000256" key="9">
    <source>
        <dbReference type="ARBA" id="ARBA00038489"/>
    </source>
</evidence>
<dbReference type="GO" id="GO:0034599">
    <property type="term" value="P:cellular response to oxidative stress"/>
    <property type="evidence" value="ECO:0007669"/>
    <property type="project" value="TreeGrafter"/>
</dbReference>
<dbReference type="InterPro" id="IPR050924">
    <property type="entry name" value="Peroxiredoxin_BCP/PrxQ"/>
</dbReference>
<evidence type="ECO:0000256" key="2">
    <source>
        <dbReference type="ARBA" id="ARBA00013017"/>
    </source>
</evidence>
<dbReference type="InterPro" id="IPR036249">
    <property type="entry name" value="Thioredoxin-like_sf"/>
</dbReference>
<accession>A0A1C3JX32</accession>
<dbReference type="Gene3D" id="3.40.30.10">
    <property type="entry name" value="Glutaredoxin"/>
    <property type="match status" value="1"/>
</dbReference>
<evidence type="ECO:0000256" key="3">
    <source>
        <dbReference type="ARBA" id="ARBA00022559"/>
    </source>
</evidence>
<keyword evidence="12" id="KW-0732">Signal</keyword>
<evidence type="ECO:0000313" key="15">
    <source>
        <dbReference type="EMBL" id="SOE49673.1"/>
    </source>
</evidence>
<evidence type="ECO:0000256" key="10">
    <source>
        <dbReference type="ARBA" id="ARBA00042639"/>
    </source>
</evidence>
<dbReference type="GO" id="GO:0045454">
    <property type="term" value="P:cell redox homeostasis"/>
    <property type="evidence" value="ECO:0007669"/>
    <property type="project" value="TreeGrafter"/>
</dbReference>
<dbReference type="PROSITE" id="PS51352">
    <property type="entry name" value="THIOREDOXIN_2"/>
    <property type="match status" value="1"/>
</dbReference>
<dbReference type="EMBL" id="LT907988">
    <property type="protein sequence ID" value="SOE49673.1"/>
    <property type="molecule type" value="Genomic_DNA"/>
</dbReference>
<sequence>MTALPAIALRPTRRLVTRAALAVSLLGLAGAHVLPAAHAALSAGAQAPTFTAEAALAGKPFTFDLAQALKEGPVVLYFYPAAFTQGCTIEAHLFAEATDTYKSMGATVIGVSGDDLETLKKFSVSACGGKFAVAADSDHSIMQNYDVAHAVLPGVANRVSFVISPEGKVLYQYASGDPSNHVKNTMEAVRAWHQGAHAPRNNPEKK</sequence>
<keyword evidence="5" id="KW-0560">Oxidoreductase</keyword>
<evidence type="ECO:0000256" key="5">
    <source>
        <dbReference type="ARBA" id="ARBA00023002"/>
    </source>
</evidence>
<evidence type="ECO:0000256" key="4">
    <source>
        <dbReference type="ARBA" id="ARBA00022862"/>
    </source>
</evidence>
<dbReference type="Proteomes" id="UP000078558">
    <property type="component" value="Chromosome I"/>
</dbReference>
<dbReference type="CDD" id="cd03017">
    <property type="entry name" value="PRX_BCP"/>
    <property type="match status" value="1"/>
</dbReference>
<dbReference type="EMBL" id="FLRC01000003">
    <property type="protein sequence ID" value="SBT23823.1"/>
    <property type="molecule type" value="Genomic_DNA"/>
</dbReference>
<protein>
    <recommendedName>
        <fullName evidence="2">thioredoxin-dependent peroxiredoxin</fullName>
        <ecNumber evidence="2">1.11.1.24</ecNumber>
    </recommendedName>
    <alternativeName>
        <fullName evidence="8">Thioredoxin peroxidase</fullName>
    </alternativeName>
    <alternativeName>
        <fullName evidence="10">Thioredoxin-dependent peroxiredoxin Bcp</fullName>
    </alternativeName>
</protein>
<keyword evidence="6" id="KW-1015">Disulfide bond</keyword>
<evidence type="ECO:0000256" key="8">
    <source>
        <dbReference type="ARBA" id="ARBA00032824"/>
    </source>
</evidence>
<evidence type="ECO:0000256" key="11">
    <source>
        <dbReference type="ARBA" id="ARBA00049091"/>
    </source>
</evidence>
<evidence type="ECO:0000256" key="7">
    <source>
        <dbReference type="ARBA" id="ARBA00023284"/>
    </source>
</evidence>
<proteinExistence type="inferred from homology"/>
<organism evidence="14 16">
    <name type="scientific">Orrella dioscoreae</name>
    <dbReference type="NCBI Taxonomy" id="1851544"/>
    <lineage>
        <taxon>Bacteria</taxon>
        <taxon>Pseudomonadati</taxon>
        <taxon>Pseudomonadota</taxon>
        <taxon>Betaproteobacteria</taxon>
        <taxon>Burkholderiales</taxon>
        <taxon>Alcaligenaceae</taxon>
        <taxon>Orrella</taxon>
    </lineage>
</organism>
<evidence type="ECO:0000259" key="13">
    <source>
        <dbReference type="PROSITE" id="PS51352"/>
    </source>
</evidence>
<evidence type="ECO:0000256" key="6">
    <source>
        <dbReference type="ARBA" id="ARBA00023157"/>
    </source>
</evidence>
<name>A0A1C3JX32_9BURK</name>
<dbReference type="PANTHER" id="PTHR42801">
    <property type="entry name" value="THIOREDOXIN-DEPENDENT PEROXIDE REDUCTASE"/>
    <property type="match status" value="1"/>
</dbReference>
<reference evidence="14 16" key="1">
    <citation type="submission" date="2016-06" db="EMBL/GenBank/DDBJ databases">
        <authorList>
            <person name="Kjaerup R.B."/>
            <person name="Dalgaard T.S."/>
            <person name="Juul-Madsen H.R."/>
        </authorList>
    </citation>
    <scope>NUCLEOTIDE SEQUENCE [LARGE SCALE GENOMIC DNA]</scope>
    <source>
        <strain evidence="14">Orrdi1</strain>
    </source>
</reference>
<dbReference type="EC" id="1.11.1.24" evidence="2"/>
<evidence type="ECO:0000313" key="14">
    <source>
        <dbReference type="EMBL" id="SBT23823.1"/>
    </source>
</evidence>
<dbReference type="KEGG" id="odi:ODI_R2239"/>